<keyword evidence="2" id="KW-0808">Transferase</keyword>
<keyword evidence="1 3" id="KW-0489">Methyltransferase</keyword>
<proteinExistence type="predicted"/>
<dbReference type="GO" id="GO:0032259">
    <property type="term" value="P:methylation"/>
    <property type="evidence" value="ECO:0007669"/>
    <property type="project" value="UniProtKB-KW"/>
</dbReference>
<gene>
    <name evidence="3" type="ORF">GCM10023320_84090</name>
</gene>
<evidence type="ECO:0000256" key="1">
    <source>
        <dbReference type="ARBA" id="ARBA00022603"/>
    </source>
</evidence>
<keyword evidence="4" id="KW-1185">Reference proteome</keyword>
<dbReference type="SUPFAM" id="SSF53335">
    <property type="entry name" value="S-adenosyl-L-methionine-dependent methyltransferases"/>
    <property type="match status" value="1"/>
</dbReference>
<dbReference type="Proteomes" id="UP001500804">
    <property type="component" value="Unassembled WGS sequence"/>
</dbReference>
<dbReference type="GO" id="GO:0008168">
    <property type="term" value="F:methyltransferase activity"/>
    <property type="evidence" value="ECO:0007669"/>
    <property type="project" value="UniProtKB-KW"/>
</dbReference>
<dbReference type="PIRSF" id="PIRSF028177">
    <property type="entry name" value="Polyketide_synth_Omtfrase_TcmP"/>
    <property type="match status" value="1"/>
</dbReference>
<organism evidence="3 4">
    <name type="scientific">Pseudonocardia adelaidensis</name>
    <dbReference type="NCBI Taxonomy" id="648754"/>
    <lineage>
        <taxon>Bacteria</taxon>
        <taxon>Bacillati</taxon>
        <taxon>Actinomycetota</taxon>
        <taxon>Actinomycetes</taxon>
        <taxon>Pseudonocardiales</taxon>
        <taxon>Pseudonocardiaceae</taxon>
        <taxon>Pseudonocardia</taxon>
    </lineage>
</organism>
<comment type="caution">
    <text evidence="3">The sequence shown here is derived from an EMBL/GenBank/DDBJ whole genome shotgun (WGS) entry which is preliminary data.</text>
</comment>
<evidence type="ECO:0000313" key="4">
    <source>
        <dbReference type="Proteomes" id="UP001500804"/>
    </source>
</evidence>
<accession>A0ABP9PA05</accession>
<dbReference type="Gene3D" id="3.40.50.150">
    <property type="entry name" value="Vaccinia Virus protein VP39"/>
    <property type="match status" value="1"/>
</dbReference>
<sequence>MVLPAFTPAQESLFLTLSGRALDSRLPHPFLGDRMADEILRKTGYDPLARFPTMRSRLVDPRTKVFDIAVRAKRLDAVVRAFVGRHPNAVVVDMGAGLDGRVFRVDPPPTVDWYDIDLPEVIALRERVVPRHAHAHAIAADVTDERWLDGIPAERPAVIVADGLVAFLPQDGFVSLLGRLTSHFPSGELAFNAYTTVAVWATRHLGSFATIGGGVVNPGFNDPHEPERRVPALTLAEEIFLTRAPELAAMPLAGRLAARMIAGSAWMSRMSGTTVLRYRF</sequence>
<dbReference type="InterPro" id="IPR029063">
    <property type="entry name" value="SAM-dependent_MTases_sf"/>
</dbReference>
<protein>
    <submittedName>
        <fullName evidence="3">Class I SAM-dependent methyltransferase</fullName>
    </submittedName>
</protein>
<dbReference type="EMBL" id="BAABJO010000069">
    <property type="protein sequence ID" value="GAA5143145.1"/>
    <property type="molecule type" value="Genomic_DNA"/>
</dbReference>
<dbReference type="InterPro" id="IPR007213">
    <property type="entry name" value="Ppm1/Ppm2/Tcmp"/>
</dbReference>
<dbReference type="InterPro" id="IPR016874">
    <property type="entry name" value="TcmP-like"/>
</dbReference>
<dbReference type="PANTHER" id="PTHR43619">
    <property type="entry name" value="S-ADENOSYL-L-METHIONINE-DEPENDENT METHYLTRANSFERASE YKTD-RELATED"/>
    <property type="match status" value="1"/>
</dbReference>
<evidence type="ECO:0000256" key="2">
    <source>
        <dbReference type="ARBA" id="ARBA00022679"/>
    </source>
</evidence>
<reference evidence="4" key="1">
    <citation type="journal article" date="2019" name="Int. J. Syst. Evol. Microbiol.">
        <title>The Global Catalogue of Microorganisms (GCM) 10K type strain sequencing project: providing services to taxonomists for standard genome sequencing and annotation.</title>
        <authorList>
            <consortium name="The Broad Institute Genomics Platform"/>
            <consortium name="The Broad Institute Genome Sequencing Center for Infectious Disease"/>
            <person name="Wu L."/>
            <person name="Ma J."/>
        </authorList>
    </citation>
    <scope>NUCLEOTIDE SEQUENCE [LARGE SCALE GENOMIC DNA]</scope>
    <source>
        <strain evidence="4">JCM 18302</strain>
    </source>
</reference>
<evidence type="ECO:0000313" key="3">
    <source>
        <dbReference type="EMBL" id="GAA5143145.1"/>
    </source>
</evidence>
<dbReference type="PANTHER" id="PTHR43619:SF2">
    <property type="entry name" value="S-ADENOSYL-L-METHIONINE-DEPENDENT METHYLTRANSFERASES SUPERFAMILY PROTEIN"/>
    <property type="match status" value="1"/>
</dbReference>
<dbReference type="Pfam" id="PF04072">
    <property type="entry name" value="LCM"/>
    <property type="match status" value="1"/>
</dbReference>
<dbReference type="RefSeq" id="WP_345613638.1">
    <property type="nucleotide sequence ID" value="NZ_BAABJO010000069.1"/>
</dbReference>
<name>A0ABP9PA05_9PSEU</name>